<dbReference type="AlphaFoldDB" id="A0AAV4W8U0"/>
<protein>
    <submittedName>
        <fullName evidence="1">Uncharacterized protein</fullName>
    </submittedName>
</protein>
<evidence type="ECO:0000313" key="2">
    <source>
        <dbReference type="Proteomes" id="UP001054945"/>
    </source>
</evidence>
<comment type="caution">
    <text evidence="1">The sequence shown here is derived from an EMBL/GenBank/DDBJ whole genome shotgun (WGS) entry which is preliminary data.</text>
</comment>
<feature type="non-terminal residue" evidence="1">
    <location>
        <position position="1"/>
    </location>
</feature>
<organism evidence="1 2">
    <name type="scientific">Caerostris extrusa</name>
    <name type="common">Bark spider</name>
    <name type="synonym">Caerostris bankana</name>
    <dbReference type="NCBI Taxonomy" id="172846"/>
    <lineage>
        <taxon>Eukaryota</taxon>
        <taxon>Metazoa</taxon>
        <taxon>Ecdysozoa</taxon>
        <taxon>Arthropoda</taxon>
        <taxon>Chelicerata</taxon>
        <taxon>Arachnida</taxon>
        <taxon>Araneae</taxon>
        <taxon>Araneomorphae</taxon>
        <taxon>Entelegynae</taxon>
        <taxon>Araneoidea</taxon>
        <taxon>Araneidae</taxon>
        <taxon>Caerostris</taxon>
    </lineage>
</organism>
<dbReference type="Proteomes" id="UP001054945">
    <property type="component" value="Unassembled WGS sequence"/>
</dbReference>
<evidence type="ECO:0000313" key="1">
    <source>
        <dbReference type="EMBL" id="GIY79147.1"/>
    </source>
</evidence>
<accession>A0AAV4W8U0</accession>
<dbReference type="EMBL" id="BPLR01015851">
    <property type="protein sequence ID" value="GIY79147.1"/>
    <property type="molecule type" value="Genomic_DNA"/>
</dbReference>
<keyword evidence="2" id="KW-1185">Reference proteome</keyword>
<sequence length="71" mass="7973">ARNCDSMKFAFLRRNSFGRKIAFLLFESCNGTRSEGEGENINGGSDGRAEWFLVSEPEWTHGSATVQLRET</sequence>
<name>A0AAV4W8U0_CAEEX</name>
<gene>
    <name evidence="1" type="ORF">CEXT_204161</name>
</gene>
<reference evidence="1 2" key="1">
    <citation type="submission" date="2021-06" db="EMBL/GenBank/DDBJ databases">
        <title>Caerostris extrusa draft genome.</title>
        <authorList>
            <person name="Kono N."/>
            <person name="Arakawa K."/>
        </authorList>
    </citation>
    <scope>NUCLEOTIDE SEQUENCE [LARGE SCALE GENOMIC DNA]</scope>
</reference>
<proteinExistence type="predicted"/>